<proteinExistence type="predicted"/>
<name>A0A5E4C8Z8_MARMO</name>
<keyword evidence="3" id="KW-1185">Reference proteome</keyword>
<feature type="non-terminal residue" evidence="2">
    <location>
        <position position="56"/>
    </location>
</feature>
<feature type="region of interest" description="Disordered" evidence="1">
    <location>
        <begin position="1"/>
        <end position="56"/>
    </location>
</feature>
<gene>
    <name evidence="2" type="ORF">MONAX_5E034023</name>
</gene>
<organism evidence="2 3">
    <name type="scientific">Marmota monax</name>
    <name type="common">Woodchuck</name>
    <dbReference type="NCBI Taxonomy" id="9995"/>
    <lineage>
        <taxon>Eukaryota</taxon>
        <taxon>Metazoa</taxon>
        <taxon>Chordata</taxon>
        <taxon>Craniata</taxon>
        <taxon>Vertebrata</taxon>
        <taxon>Euteleostomi</taxon>
        <taxon>Mammalia</taxon>
        <taxon>Eutheria</taxon>
        <taxon>Euarchontoglires</taxon>
        <taxon>Glires</taxon>
        <taxon>Rodentia</taxon>
        <taxon>Sciuromorpha</taxon>
        <taxon>Sciuridae</taxon>
        <taxon>Xerinae</taxon>
        <taxon>Marmotini</taxon>
        <taxon>Marmota</taxon>
    </lineage>
</organism>
<dbReference type="EMBL" id="CABDUW010000967">
    <property type="protein sequence ID" value="VTJ77362.1"/>
    <property type="molecule type" value="Genomic_DNA"/>
</dbReference>
<reference evidence="2" key="1">
    <citation type="submission" date="2019-04" db="EMBL/GenBank/DDBJ databases">
        <authorList>
            <person name="Alioto T."/>
            <person name="Alioto T."/>
        </authorList>
    </citation>
    <scope>NUCLEOTIDE SEQUENCE [LARGE SCALE GENOMIC DNA]</scope>
</reference>
<dbReference type="Proteomes" id="UP000335636">
    <property type="component" value="Unassembled WGS sequence"/>
</dbReference>
<accession>A0A5E4C8Z8</accession>
<evidence type="ECO:0000313" key="3">
    <source>
        <dbReference type="Proteomes" id="UP000335636"/>
    </source>
</evidence>
<evidence type="ECO:0000313" key="2">
    <source>
        <dbReference type="EMBL" id="VTJ77362.1"/>
    </source>
</evidence>
<sequence length="56" mass="5786">MKSLLSGYHRAPADLNGKSRKAPQGCQGEPAVRSTEDSGSWPAEGGPRDTGNSTTA</sequence>
<dbReference type="AlphaFoldDB" id="A0A5E4C8Z8"/>
<evidence type="ECO:0000256" key="1">
    <source>
        <dbReference type="SAM" id="MobiDB-lite"/>
    </source>
</evidence>
<protein>
    <submittedName>
        <fullName evidence="2">Uncharacterized protein</fullName>
    </submittedName>
</protein>
<comment type="caution">
    <text evidence="2">The sequence shown here is derived from an EMBL/GenBank/DDBJ whole genome shotgun (WGS) entry which is preliminary data.</text>
</comment>